<sequence length="355" mass="39758">MGADTVKTYFGDLKVEAEVVQGDFDNLPIIDVASLDSPDIEDRKQLAAQIFDACTRVGFFYIKNHGIPSTTIDALQSAARQFFALPEDQKLQCFLGKSNRFHGYSPLGGEHSDKELFGEQTNLSESFDIGYDIECDPDKSCADSLPPDPYELYGGNLWPSPEVLPDFKQTYVEYFKACLRLSRKLMRIFALALGLEEGYFDRFVTFPGCMSRILHYPPQPVPGEEKVGIEAHTDYECFTILAQDQVPALQVLNTRRQWVSAPPLPGTLVVNIGDFLAFWTDGTFRSTVHRATNLTGQDRYSIPFFFGVNYDATIEVLETCRKGDIGKSVKAGEYVRERLSKSYIEFGQKPPAASA</sequence>
<dbReference type="GO" id="GO:0016491">
    <property type="term" value="F:oxidoreductase activity"/>
    <property type="evidence" value="ECO:0007669"/>
    <property type="project" value="UniProtKB-KW"/>
</dbReference>
<dbReference type="InterPro" id="IPR026992">
    <property type="entry name" value="DIOX_N"/>
</dbReference>
<dbReference type="Gene3D" id="2.60.120.330">
    <property type="entry name" value="B-lactam Antibiotic, Isopenicillin N Synthase, Chain"/>
    <property type="match status" value="1"/>
</dbReference>
<dbReference type="Pfam" id="PF03171">
    <property type="entry name" value="2OG-FeII_Oxy"/>
    <property type="match status" value="1"/>
</dbReference>
<evidence type="ECO:0000313" key="3">
    <source>
        <dbReference type="EMBL" id="GFF19190.1"/>
    </source>
</evidence>
<dbReference type="InterPro" id="IPR050231">
    <property type="entry name" value="Iron_ascorbate_oxido_reductase"/>
</dbReference>
<dbReference type="InterPro" id="IPR027443">
    <property type="entry name" value="IPNS-like_sf"/>
</dbReference>
<dbReference type="OrthoDB" id="288590at2759"/>
<keyword evidence="2" id="KW-0479">Metal-binding</keyword>
<protein>
    <submittedName>
        <fullName evidence="3">Clavaminate synthase-like protein</fullName>
    </submittedName>
</protein>
<comment type="similarity">
    <text evidence="1 2">Belongs to the iron/ascorbate-dependent oxidoreductase family.</text>
</comment>
<evidence type="ECO:0000313" key="4">
    <source>
        <dbReference type="Proteomes" id="UP000452235"/>
    </source>
</evidence>
<dbReference type="SUPFAM" id="SSF51197">
    <property type="entry name" value="Clavaminate synthase-like"/>
    <property type="match status" value="1"/>
</dbReference>
<evidence type="ECO:0000256" key="1">
    <source>
        <dbReference type="ARBA" id="ARBA00008056"/>
    </source>
</evidence>
<reference evidence="3 4" key="1">
    <citation type="submission" date="2020-01" db="EMBL/GenBank/DDBJ databases">
        <title>Aspergillus terreus IFO 6365 whole genome shotgun sequence.</title>
        <authorList>
            <person name="Kanamasa S."/>
            <person name="Takahashi H."/>
        </authorList>
    </citation>
    <scope>NUCLEOTIDE SEQUENCE [LARGE SCALE GENOMIC DNA]</scope>
    <source>
        <strain evidence="3 4">IFO 6365</strain>
    </source>
</reference>
<dbReference type="Pfam" id="PF14226">
    <property type="entry name" value="DIOX_N"/>
    <property type="match status" value="1"/>
</dbReference>
<dbReference type="VEuPathDB" id="FungiDB:ATEG_07925"/>
<dbReference type="GO" id="GO:0046872">
    <property type="term" value="F:metal ion binding"/>
    <property type="evidence" value="ECO:0007669"/>
    <property type="project" value="UniProtKB-KW"/>
</dbReference>
<gene>
    <name evidence="3" type="ORF">ATEIFO6365_0009055300</name>
</gene>
<name>A0A5M3ZA32_ASPTE</name>
<dbReference type="GO" id="GO:0044283">
    <property type="term" value="P:small molecule biosynthetic process"/>
    <property type="evidence" value="ECO:0007669"/>
    <property type="project" value="UniProtKB-ARBA"/>
</dbReference>
<dbReference type="PROSITE" id="PS51471">
    <property type="entry name" value="FE2OG_OXY"/>
    <property type="match status" value="1"/>
</dbReference>
<accession>A0A5M3ZA32</accession>
<evidence type="ECO:0000256" key="2">
    <source>
        <dbReference type="RuleBase" id="RU003682"/>
    </source>
</evidence>
<keyword evidence="2" id="KW-0560">Oxidoreductase</keyword>
<dbReference type="PANTHER" id="PTHR47990">
    <property type="entry name" value="2-OXOGLUTARATE (2OG) AND FE(II)-DEPENDENT OXYGENASE SUPERFAMILY PROTEIN-RELATED"/>
    <property type="match status" value="1"/>
</dbReference>
<proteinExistence type="inferred from homology"/>
<keyword evidence="4" id="KW-1185">Reference proteome</keyword>
<dbReference type="EMBL" id="BLJY01000009">
    <property type="protein sequence ID" value="GFF19190.1"/>
    <property type="molecule type" value="Genomic_DNA"/>
</dbReference>
<comment type="caution">
    <text evidence="3">The sequence shown here is derived from an EMBL/GenBank/DDBJ whole genome shotgun (WGS) entry which is preliminary data.</text>
</comment>
<dbReference type="Proteomes" id="UP000452235">
    <property type="component" value="Unassembled WGS sequence"/>
</dbReference>
<dbReference type="InterPro" id="IPR044861">
    <property type="entry name" value="IPNS-like_FE2OG_OXY"/>
</dbReference>
<keyword evidence="2" id="KW-0408">Iron</keyword>
<organism evidence="3 4">
    <name type="scientific">Aspergillus terreus</name>
    <dbReference type="NCBI Taxonomy" id="33178"/>
    <lineage>
        <taxon>Eukaryota</taxon>
        <taxon>Fungi</taxon>
        <taxon>Dikarya</taxon>
        <taxon>Ascomycota</taxon>
        <taxon>Pezizomycotina</taxon>
        <taxon>Eurotiomycetes</taxon>
        <taxon>Eurotiomycetidae</taxon>
        <taxon>Eurotiales</taxon>
        <taxon>Aspergillaceae</taxon>
        <taxon>Aspergillus</taxon>
        <taxon>Aspergillus subgen. Circumdati</taxon>
    </lineage>
</organism>
<dbReference type="PRINTS" id="PR00682">
    <property type="entry name" value="IPNSYNTHASE"/>
</dbReference>
<dbReference type="InterPro" id="IPR005123">
    <property type="entry name" value="Oxoglu/Fe-dep_dioxygenase_dom"/>
</dbReference>
<dbReference type="AlphaFoldDB" id="A0A5M3ZA32"/>